<keyword evidence="1" id="KW-1133">Transmembrane helix</keyword>
<accession>A0A5C3NU07</accession>
<feature type="transmembrane region" description="Helical" evidence="1">
    <location>
        <begin position="38"/>
        <end position="59"/>
    </location>
</feature>
<dbReference type="Proteomes" id="UP000308197">
    <property type="component" value="Unassembled WGS sequence"/>
</dbReference>
<evidence type="ECO:0000256" key="1">
    <source>
        <dbReference type="SAM" id="Phobius"/>
    </source>
</evidence>
<evidence type="ECO:0000313" key="3">
    <source>
        <dbReference type="Proteomes" id="UP000308197"/>
    </source>
</evidence>
<feature type="transmembrane region" description="Helical" evidence="1">
    <location>
        <begin position="9"/>
        <end position="32"/>
    </location>
</feature>
<gene>
    <name evidence="2" type="ORF">K466DRAFT_648516</name>
</gene>
<keyword evidence="1" id="KW-0472">Membrane</keyword>
<protein>
    <submittedName>
        <fullName evidence="2">Uncharacterized protein</fullName>
    </submittedName>
</protein>
<organism evidence="2 3">
    <name type="scientific">Polyporus arcularius HHB13444</name>
    <dbReference type="NCBI Taxonomy" id="1314778"/>
    <lineage>
        <taxon>Eukaryota</taxon>
        <taxon>Fungi</taxon>
        <taxon>Dikarya</taxon>
        <taxon>Basidiomycota</taxon>
        <taxon>Agaricomycotina</taxon>
        <taxon>Agaricomycetes</taxon>
        <taxon>Polyporales</taxon>
        <taxon>Polyporaceae</taxon>
        <taxon>Polyporus</taxon>
    </lineage>
</organism>
<keyword evidence="3" id="KW-1185">Reference proteome</keyword>
<dbReference type="AlphaFoldDB" id="A0A5C3NU07"/>
<proteinExistence type="predicted"/>
<keyword evidence="1" id="KW-0812">Transmembrane</keyword>
<reference evidence="2 3" key="1">
    <citation type="journal article" date="2019" name="Nat. Ecol. Evol.">
        <title>Megaphylogeny resolves global patterns of mushroom evolution.</title>
        <authorList>
            <person name="Varga T."/>
            <person name="Krizsan K."/>
            <person name="Foldi C."/>
            <person name="Dima B."/>
            <person name="Sanchez-Garcia M."/>
            <person name="Sanchez-Ramirez S."/>
            <person name="Szollosi G.J."/>
            <person name="Szarkandi J.G."/>
            <person name="Papp V."/>
            <person name="Albert L."/>
            <person name="Andreopoulos W."/>
            <person name="Angelini C."/>
            <person name="Antonin V."/>
            <person name="Barry K.W."/>
            <person name="Bougher N.L."/>
            <person name="Buchanan P."/>
            <person name="Buyck B."/>
            <person name="Bense V."/>
            <person name="Catcheside P."/>
            <person name="Chovatia M."/>
            <person name="Cooper J."/>
            <person name="Damon W."/>
            <person name="Desjardin D."/>
            <person name="Finy P."/>
            <person name="Geml J."/>
            <person name="Haridas S."/>
            <person name="Hughes K."/>
            <person name="Justo A."/>
            <person name="Karasinski D."/>
            <person name="Kautmanova I."/>
            <person name="Kiss B."/>
            <person name="Kocsube S."/>
            <person name="Kotiranta H."/>
            <person name="LaButti K.M."/>
            <person name="Lechner B.E."/>
            <person name="Liimatainen K."/>
            <person name="Lipzen A."/>
            <person name="Lukacs Z."/>
            <person name="Mihaltcheva S."/>
            <person name="Morgado L.N."/>
            <person name="Niskanen T."/>
            <person name="Noordeloos M.E."/>
            <person name="Ohm R.A."/>
            <person name="Ortiz-Santana B."/>
            <person name="Ovrebo C."/>
            <person name="Racz N."/>
            <person name="Riley R."/>
            <person name="Savchenko A."/>
            <person name="Shiryaev A."/>
            <person name="Soop K."/>
            <person name="Spirin V."/>
            <person name="Szebenyi C."/>
            <person name="Tomsovsky M."/>
            <person name="Tulloss R.E."/>
            <person name="Uehling J."/>
            <person name="Grigoriev I.V."/>
            <person name="Vagvolgyi C."/>
            <person name="Papp T."/>
            <person name="Martin F.M."/>
            <person name="Miettinen O."/>
            <person name="Hibbett D.S."/>
            <person name="Nagy L.G."/>
        </authorList>
    </citation>
    <scope>NUCLEOTIDE SEQUENCE [LARGE SCALE GENOMIC DNA]</scope>
    <source>
        <strain evidence="2 3">HHB13444</strain>
    </source>
</reference>
<evidence type="ECO:0000313" key="2">
    <source>
        <dbReference type="EMBL" id="TFK80976.1"/>
    </source>
</evidence>
<name>A0A5C3NU07_9APHY</name>
<dbReference type="InParanoid" id="A0A5C3NU07"/>
<sequence length="104" mass="11718">MVSEEERTVFIYCMLGYVATSSLSVSTWMRFLYLMKSFVRPASCHVSCLYCSLASGYALSLAIVTKMTSACMCPVKDGPICLTKLRRLIVDKHPHSLHELHQSH</sequence>
<dbReference type="EMBL" id="ML211674">
    <property type="protein sequence ID" value="TFK80976.1"/>
    <property type="molecule type" value="Genomic_DNA"/>
</dbReference>